<feature type="transmembrane region" description="Helical" evidence="1">
    <location>
        <begin position="12"/>
        <end position="28"/>
    </location>
</feature>
<name>A0A4Y7T1E0_COPMI</name>
<dbReference type="EMBL" id="QPFP01000037">
    <property type="protein sequence ID" value="TEB27758.1"/>
    <property type="molecule type" value="Genomic_DNA"/>
</dbReference>
<accession>A0A4Y7T1E0</accession>
<evidence type="ECO:0000313" key="3">
    <source>
        <dbReference type="Proteomes" id="UP000298030"/>
    </source>
</evidence>
<keyword evidence="1" id="KW-0812">Transmembrane</keyword>
<dbReference type="Proteomes" id="UP000298030">
    <property type="component" value="Unassembled WGS sequence"/>
</dbReference>
<proteinExistence type="predicted"/>
<keyword evidence="1" id="KW-1133">Transmembrane helix</keyword>
<dbReference type="AlphaFoldDB" id="A0A4Y7T1E0"/>
<dbReference type="OrthoDB" id="3265526at2759"/>
<comment type="caution">
    <text evidence="2">The sequence shown here is derived from an EMBL/GenBank/DDBJ whole genome shotgun (WGS) entry which is preliminary data.</text>
</comment>
<keyword evidence="1" id="KW-0472">Membrane</keyword>
<keyword evidence="3" id="KW-1185">Reference proteome</keyword>
<reference evidence="2 3" key="1">
    <citation type="journal article" date="2019" name="Nat. Ecol. Evol.">
        <title>Megaphylogeny resolves global patterns of mushroom evolution.</title>
        <authorList>
            <person name="Varga T."/>
            <person name="Krizsan K."/>
            <person name="Foldi C."/>
            <person name="Dima B."/>
            <person name="Sanchez-Garcia M."/>
            <person name="Sanchez-Ramirez S."/>
            <person name="Szollosi G.J."/>
            <person name="Szarkandi J.G."/>
            <person name="Papp V."/>
            <person name="Albert L."/>
            <person name="Andreopoulos W."/>
            <person name="Angelini C."/>
            <person name="Antonin V."/>
            <person name="Barry K.W."/>
            <person name="Bougher N.L."/>
            <person name="Buchanan P."/>
            <person name="Buyck B."/>
            <person name="Bense V."/>
            <person name="Catcheside P."/>
            <person name="Chovatia M."/>
            <person name="Cooper J."/>
            <person name="Damon W."/>
            <person name="Desjardin D."/>
            <person name="Finy P."/>
            <person name="Geml J."/>
            <person name="Haridas S."/>
            <person name="Hughes K."/>
            <person name="Justo A."/>
            <person name="Karasinski D."/>
            <person name="Kautmanova I."/>
            <person name="Kiss B."/>
            <person name="Kocsube S."/>
            <person name="Kotiranta H."/>
            <person name="LaButti K.M."/>
            <person name="Lechner B.E."/>
            <person name="Liimatainen K."/>
            <person name="Lipzen A."/>
            <person name="Lukacs Z."/>
            <person name="Mihaltcheva S."/>
            <person name="Morgado L.N."/>
            <person name="Niskanen T."/>
            <person name="Noordeloos M.E."/>
            <person name="Ohm R.A."/>
            <person name="Ortiz-Santana B."/>
            <person name="Ovrebo C."/>
            <person name="Racz N."/>
            <person name="Riley R."/>
            <person name="Savchenko A."/>
            <person name="Shiryaev A."/>
            <person name="Soop K."/>
            <person name="Spirin V."/>
            <person name="Szebenyi C."/>
            <person name="Tomsovsky M."/>
            <person name="Tulloss R.E."/>
            <person name="Uehling J."/>
            <person name="Grigoriev I.V."/>
            <person name="Vagvolgyi C."/>
            <person name="Papp T."/>
            <person name="Martin F.M."/>
            <person name="Miettinen O."/>
            <person name="Hibbett D.S."/>
            <person name="Nagy L.G."/>
        </authorList>
    </citation>
    <scope>NUCLEOTIDE SEQUENCE [LARGE SCALE GENOMIC DNA]</scope>
    <source>
        <strain evidence="2 3">FP101781</strain>
    </source>
</reference>
<organism evidence="2 3">
    <name type="scientific">Coprinellus micaceus</name>
    <name type="common">Glistening ink-cap mushroom</name>
    <name type="synonym">Coprinus micaceus</name>
    <dbReference type="NCBI Taxonomy" id="71717"/>
    <lineage>
        <taxon>Eukaryota</taxon>
        <taxon>Fungi</taxon>
        <taxon>Dikarya</taxon>
        <taxon>Basidiomycota</taxon>
        <taxon>Agaricomycotina</taxon>
        <taxon>Agaricomycetes</taxon>
        <taxon>Agaricomycetidae</taxon>
        <taxon>Agaricales</taxon>
        <taxon>Agaricineae</taxon>
        <taxon>Psathyrellaceae</taxon>
        <taxon>Coprinellus</taxon>
    </lineage>
</organism>
<evidence type="ECO:0000313" key="2">
    <source>
        <dbReference type="EMBL" id="TEB27758.1"/>
    </source>
</evidence>
<gene>
    <name evidence="2" type="ORF">FA13DRAFT_1794505</name>
</gene>
<dbReference type="STRING" id="71717.A0A4Y7T1E0"/>
<evidence type="ECO:0000256" key="1">
    <source>
        <dbReference type="SAM" id="Phobius"/>
    </source>
</evidence>
<protein>
    <submittedName>
        <fullName evidence="2">Uncharacterized protein</fullName>
    </submittedName>
</protein>
<sequence length="171" mass="19090">MLWLISSAVGDLAVAVSLVWHLIIRLIIRTGMVAAIFATLDVICFSHTTINFIWDFALEKLYTKTLTSTLNARTGWGRLSNGPAEHHLLFGAEPQGTATRGVDTSIMSVNLQFHQQGWYLELDLRRRALAELRDGIDEYDALPFHLGLGEQHQDQRLEGSQGLAFPAQFKG</sequence>